<comment type="caution">
    <text evidence="1">The sequence shown here is derived from an EMBL/GenBank/DDBJ whole genome shotgun (WGS) entry which is preliminary data.</text>
</comment>
<name>A0A0F5IUN2_9BACT</name>
<dbReference type="STRING" id="1203610.HMPREF1536_04277"/>
<dbReference type="PATRIC" id="fig|1203610.3.peg.4354"/>
<evidence type="ECO:0000313" key="1">
    <source>
        <dbReference type="EMBL" id="KKB49213.1"/>
    </source>
</evidence>
<evidence type="ECO:0000313" key="2">
    <source>
        <dbReference type="Proteomes" id="UP000033035"/>
    </source>
</evidence>
<proteinExistence type="predicted"/>
<dbReference type="HOGENOM" id="CLU_091678_0_0_10"/>
<dbReference type="AlphaFoldDB" id="A0A0F5IUN2"/>
<dbReference type="EMBL" id="AQHW01000025">
    <property type="protein sequence ID" value="KKB49213.1"/>
    <property type="molecule type" value="Genomic_DNA"/>
</dbReference>
<organism evidence="1 2">
    <name type="scientific">Parabacteroides gordonii MS-1 = DSM 23371</name>
    <dbReference type="NCBI Taxonomy" id="1203610"/>
    <lineage>
        <taxon>Bacteria</taxon>
        <taxon>Pseudomonadati</taxon>
        <taxon>Bacteroidota</taxon>
        <taxon>Bacteroidia</taxon>
        <taxon>Bacteroidales</taxon>
        <taxon>Tannerellaceae</taxon>
        <taxon>Parabacteroides</taxon>
    </lineage>
</organism>
<dbReference type="Proteomes" id="UP000033035">
    <property type="component" value="Unassembled WGS sequence"/>
</dbReference>
<gene>
    <name evidence="1" type="ORF">HMPREF1536_04277</name>
</gene>
<accession>A0A0F5IUN2</accession>
<sequence length="177" mass="20813">MLSLYENEAYIPEWLPHIHEPYLKLAFDYETLAEHCLLENMFLVRCKYDEKQITQTFADQMEREYDKFFFDEEHTGFTADSRFFSLMCNACLEVKEPRLAAEKEWRLAVLRNSSDVDYRYADGRLEPTVPLSLPLASIRKVTLFDRGDDNELNLSALADFMQCLGLPPERYLDGMIE</sequence>
<protein>
    <submittedName>
        <fullName evidence="1">Uncharacterized protein</fullName>
    </submittedName>
</protein>
<reference evidence="1 2" key="1">
    <citation type="submission" date="2013-04" db="EMBL/GenBank/DDBJ databases">
        <title>The Genome Sequence of Parabacteroides gordonii DSM 23371.</title>
        <authorList>
            <consortium name="The Broad Institute Genomics Platform"/>
            <person name="Earl A."/>
            <person name="Ward D."/>
            <person name="Feldgarden M."/>
            <person name="Gevers D."/>
            <person name="Martens E."/>
            <person name="Sakamoto M."/>
            <person name="Benno Y."/>
            <person name="Suzuki N."/>
            <person name="Matsunaga N."/>
            <person name="Koshihara K."/>
            <person name="Seki M."/>
            <person name="Komiya H."/>
            <person name="Walker B."/>
            <person name="Young S."/>
            <person name="Zeng Q."/>
            <person name="Gargeya S."/>
            <person name="Fitzgerald M."/>
            <person name="Haas B."/>
            <person name="Abouelleil A."/>
            <person name="Allen A.W."/>
            <person name="Alvarado L."/>
            <person name="Arachchi H.M."/>
            <person name="Berlin A.M."/>
            <person name="Chapman S.B."/>
            <person name="Gainer-Dewar J."/>
            <person name="Goldberg J."/>
            <person name="Griggs A."/>
            <person name="Gujja S."/>
            <person name="Hansen M."/>
            <person name="Howarth C."/>
            <person name="Imamovic A."/>
            <person name="Ireland A."/>
            <person name="Larimer J."/>
            <person name="McCowan C."/>
            <person name="Murphy C."/>
            <person name="Pearson M."/>
            <person name="Poon T.W."/>
            <person name="Priest M."/>
            <person name="Roberts A."/>
            <person name="Saif S."/>
            <person name="Shea T."/>
            <person name="Sisk P."/>
            <person name="Sykes S."/>
            <person name="Wortman J."/>
            <person name="Nusbaum C."/>
            <person name="Birren B."/>
        </authorList>
    </citation>
    <scope>NUCLEOTIDE SEQUENCE [LARGE SCALE GENOMIC DNA]</scope>
    <source>
        <strain evidence="1 2">MS-1</strain>
    </source>
</reference>
<keyword evidence="2" id="KW-1185">Reference proteome</keyword>